<evidence type="ECO:0000259" key="1">
    <source>
        <dbReference type="Pfam" id="PF00576"/>
    </source>
</evidence>
<evidence type="ECO:0000313" key="2">
    <source>
        <dbReference type="EMBL" id="EDK37454.2"/>
    </source>
</evidence>
<dbReference type="InParanoid" id="A5DE51"/>
<dbReference type="VEuPathDB" id="FungiDB:PGUG_01552"/>
<dbReference type="RefSeq" id="XP_001485881.2">
    <property type="nucleotide sequence ID" value="XM_001485831.1"/>
</dbReference>
<dbReference type="eggNOG" id="KOG3006">
    <property type="taxonomic scope" value="Eukaryota"/>
</dbReference>
<organism evidence="2 3">
    <name type="scientific">Meyerozyma guilliermondii (strain ATCC 6260 / CBS 566 / DSM 6381 / JCM 1539 / NBRC 10279 / NRRL Y-324)</name>
    <name type="common">Yeast</name>
    <name type="synonym">Candida guilliermondii</name>
    <dbReference type="NCBI Taxonomy" id="294746"/>
    <lineage>
        <taxon>Eukaryota</taxon>
        <taxon>Fungi</taxon>
        <taxon>Dikarya</taxon>
        <taxon>Ascomycota</taxon>
        <taxon>Saccharomycotina</taxon>
        <taxon>Pichiomycetes</taxon>
        <taxon>Debaryomycetaceae</taxon>
        <taxon>Meyerozyma</taxon>
    </lineage>
</organism>
<dbReference type="SUPFAM" id="SSF49472">
    <property type="entry name" value="Transthyretin (synonym: prealbumin)"/>
    <property type="match status" value="1"/>
</dbReference>
<dbReference type="GeneID" id="5128285"/>
<reference evidence="2 3" key="1">
    <citation type="journal article" date="2009" name="Nature">
        <title>Evolution of pathogenicity and sexual reproduction in eight Candida genomes.</title>
        <authorList>
            <person name="Butler G."/>
            <person name="Rasmussen M.D."/>
            <person name="Lin M.F."/>
            <person name="Santos M.A."/>
            <person name="Sakthikumar S."/>
            <person name="Munro C.A."/>
            <person name="Rheinbay E."/>
            <person name="Grabherr M."/>
            <person name="Forche A."/>
            <person name="Reedy J.L."/>
            <person name="Agrafioti I."/>
            <person name="Arnaud M.B."/>
            <person name="Bates S."/>
            <person name="Brown A.J."/>
            <person name="Brunke S."/>
            <person name="Costanzo M.C."/>
            <person name="Fitzpatrick D.A."/>
            <person name="de Groot P.W."/>
            <person name="Harris D."/>
            <person name="Hoyer L.L."/>
            <person name="Hube B."/>
            <person name="Klis F.M."/>
            <person name="Kodira C."/>
            <person name="Lennard N."/>
            <person name="Logue M.E."/>
            <person name="Martin R."/>
            <person name="Neiman A.M."/>
            <person name="Nikolaou E."/>
            <person name="Quail M.A."/>
            <person name="Quinn J."/>
            <person name="Santos M.C."/>
            <person name="Schmitzberger F.F."/>
            <person name="Sherlock G."/>
            <person name="Shah P."/>
            <person name="Silverstein K.A."/>
            <person name="Skrzypek M.S."/>
            <person name="Soll D."/>
            <person name="Staggs R."/>
            <person name="Stansfield I."/>
            <person name="Stumpf M.P."/>
            <person name="Sudbery P.E."/>
            <person name="Srikantha T."/>
            <person name="Zeng Q."/>
            <person name="Berman J."/>
            <person name="Berriman M."/>
            <person name="Heitman J."/>
            <person name="Gow N.A."/>
            <person name="Lorenz M.C."/>
            <person name="Birren B.W."/>
            <person name="Kellis M."/>
            <person name="Cuomo C.A."/>
        </authorList>
    </citation>
    <scope>NUCLEOTIDE SEQUENCE [LARGE SCALE GENOMIC DNA]</scope>
    <source>
        <strain evidence="3">ATCC 6260 / CBS 566 / DSM 6381 / JCM 1539 / NBRC 10279 / NRRL Y-324</strain>
    </source>
</reference>
<name>A5DE51_PICGU</name>
<dbReference type="HOGENOM" id="CLU_115536_0_1_1"/>
<dbReference type="PANTHER" id="PTHR10395">
    <property type="entry name" value="URICASE AND TRANSTHYRETIN-RELATED"/>
    <property type="match status" value="1"/>
</dbReference>
<accession>A5DE51</accession>
<feature type="domain" description="Transthyretin/hydroxyisourate hydrolase" evidence="1">
    <location>
        <begin position="6"/>
        <end position="146"/>
    </location>
</feature>
<dbReference type="EMBL" id="CH408156">
    <property type="protein sequence ID" value="EDK37454.2"/>
    <property type="molecule type" value="Genomic_DNA"/>
</dbReference>
<gene>
    <name evidence="2" type="ORF">PGUG_01552</name>
</gene>
<dbReference type="Proteomes" id="UP000001997">
    <property type="component" value="Unassembled WGS sequence"/>
</dbReference>
<evidence type="ECO:0000313" key="3">
    <source>
        <dbReference type="Proteomes" id="UP000001997"/>
    </source>
</evidence>
<dbReference type="GO" id="GO:0006144">
    <property type="term" value="P:purine nucleobase metabolic process"/>
    <property type="evidence" value="ECO:0007669"/>
    <property type="project" value="TreeGrafter"/>
</dbReference>
<keyword evidence="3" id="KW-1185">Reference proteome</keyword>
<protein>
    <recommendedName>
        <fullName evidence="1">Transthyretin/hydroxyisourate hydrolase domain-containing protein</fullName>
    </recommendedName>
</protein>
<sequence>MSVSPITCHILDTAIGKPAANVTCSLYYMAPEIDNPVNESAYELGSGTLFAMAKTDADGRIKNWVYDPQLSSENQAKIGLKQNQHTDLKPGVYKIKFLTGKYFAQLADNSRSFFPFVEIYFKIDNPPDHHYHIHFTFFSKFGITEYITRGKLNGNVLGFIIF</sequence>
<proteinExistence type="predicted"/>
<dbReference type="Gene3D" id="2.60.40.180">
    <property type="entry name" value="Transthyretin/hydroxyisourate hydrolase domain"/>
    <property type="match status" value="1"/>
</dbReference>
<dbReference type="InterPro" id="IPR036817">
    <property type="entry name" value="Transthyretin/HIU_hydrolase_sf"/>
</dbReference>
<dbReference type="Pfam" id="PF00576">
    <property type="entry name" value="Transthyretin"/>
    <property type="match status" value="1"/>
</dbReference>
<dbReference type="OMA" id="AMAPEMG"/>
<dbReference type="KEGG" id="pgu:PGUG_01552"/>
<dbReference type="OrthoDB" id="10265230at2759"/>
<dbReference type="PANTHER" id="PTHR10395:SF7">
    <property type="entry name" value="5-HYDROXYISOURATE HYDROLASE"/>
    <property type="match status" value="1"/>
</dbReference>
<dbReference type="InterPro" id="IPR023416">
    <property type="entry name" value="Transthyretin/HIU_hydrolase_d"/>
</dbReference>
<dbReference type="AlphaFoldDB" id="A5DE51"/>
<dbReference type="STRING" id="294746.A5DE51"/>